<gene>
    <name evidence="1" type="ORF">CLUMA_CG009565</name>
</gene>
<dbReference type="Proteomes" id="UP000183832">
    <property type="component" value="Unassembled WGS sequence"/>
</dbReference>
<accession>A0A1J1I747</accession>
<organism evidence="1 2">
    <name type="scientific">Clunio marinus</name>
    <dbReference type="NCBI Taxonomy" id="568069"/>
    <lineage>
        <taxon>Eukaryota</taxon>
        <taxon>Metazoa</taxon>
        <taxon>Ecdysozoa</taxon>
        <taxon>Arthropoda</taxon>
        <taxon>Hexapoda</taxon>
        <taxon>Insecta</taxon>
        <taxon>Pterygota</taxon>
        <taxon>Neoptera</taxon>
        <taxon>Endopterygota</taxon>
        <taxon>Diptera</taxon>
        <taxon>Nematocera</taxon>
        <taxon>Chironomoidea</taxon>
        <taxon>Chironomidae</taxon>
        <taxon>Clunio</taxon>
    </lineage>
</organism>
<keyword evidence="2" id="KW-1185">Reference proteome</keyword>
<dbReference type="EMBL" id="CVRI01000043">
    <property type="protein sequence ID" value="CRK96135.1"/>
    <property type="molecule type" value="Genomic_DNA"/>
</dbReference>
<proteinExistence type="predicted"/>
<name>A0A1J1I747_9DIPT</name>
<evidence type="ECO:0000313" key="2">
    <source>
        <dbReference type="Proteomes" id="UP000183832"/>
    </source>
</evidence>
<dbReference type="AlphaFoldDB" id="A0A1J1I747"/>
<reference evidence="1 2" key="1">
    <citation type="submission" date="2015-04" db="EMBL/GenBank/DDBJ databases">
        <authorList>
            <person name="Syromyatnikov M.Y."/>
            <person name="Popov V.N."/>
        </authorList>
    </citation>
    <scope>NUCLEOTIDE SEQUENCE [LARGE SCALE GENOMIC DNA]</scope>
</reference>
<sequence length="88" mass="10606">MKQEHANIKFCIVISWVMLKVRQKLPDEKKTNTIYELFMKEKYKHFKQTLVLEILPEKHFTQIIIAKSRMLRDEAEASKQTSKLNKNR</sequence>
<protein>
    <submittedName>
        <fullName evidence="1">CLUMA_CG009565, isoform A</fullName>
    </submittedName>
</protein>
<evidence type="ECO:0000313" key="1">
    <source>
        <dbReference type="EMBL" id="CRK96135.1"/>
    </source>
</evidence>